<dbReference type="Pfam" id="PF20434">
    <property type="entry name" value="BD-FAE"/>
    <property type="match status" value="1"/>
</dbReference>
<dbReference type="InterPro" id="IPR029058">
    <property type="entry name" value="AB_hydrolase_fold"/>
</dbReference>
<keyword evidence="4" id="KW-1185">Reference proteome</keyword>
<reference evidence="3 4" key="1">
    <citation type="submission" date="2019-01" db="EMBL/GenBank/DDBJ databases">
        <title>Nocardioides guangzhouensis sp. nov., an actinobacterium isolated from soil.</title>
        <authorList>
            <person name="Fu Y."/>
            <person name="Cai Y."/>
            <person name="Lin Z."/>
            <person name="Chen P."/>
        </authorList>
    </citation>
    <scope>NUCLEOTIDE SEQUENCE [LARGE SCALE GENOMIC DNA]</scope>
    <source>
        <strain evidence="3 4">130</strain>
    </source>
</reference>
<evidence type="ECO:0000313" key="4">
    <source>
        <dbReference type="Proteomes" id="UP000295198"/>
    </source>
</evidence>
<name>A0A4V1XZH0_9ACTN</name>
<keyword evidence="1 3" id="KW-0378">Hydrolase</keyword>
<proteinExistence type="predicted"/>
<dbReference type="Gene3D" id="3.40.50.1820">
    <property type="entry name" value="alpha/beta hydrolase"/>
    <property type="match status" value="1"/>
</dbReference>
<evidence type="ECO:0000256" key="1">
    <source>
        <dbReference type="ARBA" id="ARBA00022801"/>
    </source>
</evidence>
<evidence type="ECO:0000259" key="2">
    <source>
        <dbReference type="Pfam" id="PF20434"/>
    </source>
</evidence>
<sequence>MDPERVTYGDDPSQYVEISRPAGRPRGTVVVVHGGFWKAEYDASLGRPLAASLAAEGWTAVNVEYRRVGNGGGVPATLDDVAAAIDLLADVEGLDTSTVVTLGHSAGGHLAVWAAARGRFPRWQPERVKVMAAVSQAGVLDLTAGYADGLGTGAVERFTGSAPGPSYDMVDPRRQLPLDVPVRCVHGTDDDVVPVSQSRDYVAAATAAGADASLTEVAGDHFVVIAPGSDAWARTLTLLAALAPPAPAPPTSG</sequence>
<dbReference type="InterPro" id="IPR049492">
    <property type="entry name" value="BD-FAE-like_dom"/>
</dbReference>
<dbReference type="PANTHER" id="PTHR48081:SF33">
    <property type="entry name" value="KYNURENINE FORMAMIDASE"/>
    <property type="match status" value="1"/>
</dbReference>
<organism evidence="3 4">
    <name type="scientific">Nocardioides guangzhouensis</name>
    <dbReference type="NCBI Taxonomy" id="2497878"/>
    <lineage>
        <taxon>Bacteria</taxon>
        <taxon>Bacillati</taxon>
        <taxon>Actinomycetota</taxon>
        <taxon>Actinomycetes</taxon>
        <taxon>Propionibacteriales</taxon>
        <taxon>Nocardioidaceae</taxon>
        <taxon>Nocardioides</taxon>
    </lineage>
</organism>
<accession>A0A4V1XZH0</accession>
<dbReference type="PANTHER" id="PTHR48081">
    <property type="entry name" value="AB HYDROLASE SUPERFAMILY PROTEIN C4A8.06C"/>
    <property type="match status" value="1"/>
</dbReference>
<dbReference type="Proteomes" id="UP000295198">
    <property type="component" value="Unassembled WGS sequence"/>
</dbReference>
<gene>
    <name evidence="3" type="ORF">EKO23_08640</name>
</gene>
<dbReference type="SUPFAM" id="SSF53474">
    <property type="entry name" value="alpha/beta-Hydrolases"/>
    <property type="match status" value="1"/>
</dbReference>
<feature type="domain" description="BD-FAE-like" evidence="2">
    <location>
        <begin position="25"/>
        <end position="200"/>
    </location>
</feature>
<comment type="caution">
    <text evidence="3">The sequence shown here is derived from an EMBL/GenBank/DDBJ whole genome shotgun (WGS) entry which is preliminary data.</text>
</comment>
<dbReference type="OrthoDB" id="255603at2"/>
<dbReference type="RefSeq" id="WP_134716222.1">
    <property type="nucleotide sequence ID" value="NZ_SDKM01000010.1"/>
</dbReference>
<dbReference type="GO" id="GO:0016787">
    <property type="term" value="F:hydrolase activity"/>
    <property type="evidence" value="ECO:0007669"/>
    <property type="project" value="UniProtKB-KW"/>
</dbReference>
<dbReference type="EMBL" id="SDKM01000010">
    <property type="protein sequence ID" value="RYP86719.1"/>
    <property type="molecule type" value="Genomic_DNA"/>
</dbReference>
<dbReference type="AlphaFoldDB" id="A0A4V1XZH0"/>
<dbReference type="InterPro" id="IPR050300">
    <property type="entry name" value="GDXG_lipolytic_enzyme"/>
</dbReference>
<evidence type="ECO:0000313" key="3">
    <source>
        <dbReference type="EMBL" id="RYP86719.1"/>
    </source>
</evidence>
<protein>
    <submittedName>
        <fullName evidence="3">Alpha/beta hydrolase</fullName>
    </submittedName>
</protein>